<dbReference type="OrthoDB" id="6419647at2"/>
<dbReference type="HOGENOM" id="CLU_2069545_0_0_10"/>
<proteinExistence type="predicted"/>
<gene>
    <name evidence="1" type="ORF">Bcop_1669</name>
</gene>
<protein>
    <submittedName>
        <fullName evidence="1">Uncharacterized protein</fullName>
    </submittedName>
</protein>
<name>F3ZQY8_9BACE</name>
<organism evidence="1 2">
    <name type="scientific">Bacteroides coprosuis DSM 18011</name>
    <dbReference type="NCBI Taxonomy" id="679937"/>
    <lineage>
        <taxon>Bacteria</taxon>
        <taxon>Pseudomonadati</taxon>
        <taxon>Bacteroidota</taxon>
        <taxon>Bacteroidia</taxon>
        <taxon>Bacteroidales</taxon>
        <taxon>Bacteroidaceae</taxon>
        <taxon>Bacteroides</taxon>
    </lineage>
</organism>
<reference evidence="1 2" key="1">
    <citation type="journal article" date="2011" name="Stand. Genomic Sci.">
        <title>Non-contiguous finished genome sequence of Bacteroides coprosuis type strain (PC139).</title>
        <authorList>
            <person name="Land M."/>
            <person name="Held B."/>
            <person name="Gronow S."/>
            <person name="Abt B."/>
            <person name="Lucas S."/>
            <person name="Del Rio T.G."/>
            <person name="Nolan M."/>
            <person name="Tice H."/>
            <person name="Cheng J.F."/>
            <person name="Pitluck S."/>
            <person name="Liolios K."/>
            <person name="Pagani I."/>
            <person name="Ivanova N."/>
            <person name="Mavromatis K."/>
            <person name="Mikhailova N."/>
            <person name="Pati A."/>
            <person name="Tapia R."/>
            <person name="Han C."/>
            <person name="Goodwin L."/>
            <person name="Chen A."/>
            <person name="Palaniappan K."/>
            <person name="Hauser L."/>
            <person name="Brambilla E.M."/>
            <person name="Rohde M."/>
            <person name="Goker M."/>
            <person name="Detter J.C."/>
            <person name="Woyke T."/>
            <person name="Bristow J."/>
            <person name="Eisen J.A."/>
            <person name="Markowitz V."/>
            <person name="Hugenholtz P."/>
            <person name="Kyrpides N.C."/>
            <person name="Klenk H.P."/>
            <person name="Lapidus A."/>
        </authorList>
    </citation>
    <scope>NUCLEOTIDE SEQUENCE [LARGE SCALE GENOMIC DNA]</scope>
    <source>
        <strain evidence="1 2">DSM 18011</strain>
    </source>
</reference>
<dbReference type="eggNOG" id="ENOG502ZDR7">
    <property type="taxonomic scope" value="Bacteria"/>
</dbReference>
<evidence type="ECO:0000313" key="1">
    <source>
        <dbReference type="EMBL" id="EGJ71861.1"/>
    </source>
</evidence>
<dbReference type="Proteomes" id="UP000018439">
    <property type="component" value="Chromosome"/>
</dbReference>
<evidence type="ECO:0000313" key="2">
    <source>
        <dbReference type="Proteomes" id="UP000018439"/>
    </source>
</evidence>
<dbReference type="AlphaFoldDB" id="F3ZQY8"/>
<keyword evidence="2" id="KW-1185">Reference proteome</keyword>
<accession>F3ZQY8</accession>
<sequence>MKTSSIQTLYGTIYGRDALRVQDVDLSMHPLYLEITTTLQLSACRPRQDNVKKEVTLVFRFSNVQNLQITPYDEFAYEKDLKSAFDKARVSDSDECDTYILSTYKYVIVVTGKYEIIYDE</sequence>
<dbReference type="EMBL" id="CM001167">
    <property type="protein sequence ID" value="EGJ71861.1"/>
    <property type="molecule type" value="Genomic_DNA"/>
</dbReference>